<dbReference type="Gene3D" id="3.60.15.10">
    <property type="entry name" value="Ribonuclease Z/Hydroxyacylglutathione hydrolase-like"/>
    <property type="match status" value="1"/>
</dbReference>
<dbReference type="OrthoDB" id="9800940at2"/>
<dbReference type="PANTHER" id="PTHR46018:SF7">
    <property type="entry name" value="RIBONUCLEASE Z"/>
    <property type="match status" value="1"/>
</dbReference>
<dbReference type="GO" id="GO:0042781">
    <property type="term" value="F:3'-tRNA processing endoribonuclease activity"/>
    <property type="evidence" value="ECO:0007669"/>
    <property type="project" value="TreeGrafter"/>
</dbReference>
<accession>A1ZNJ1</accession>
<dbReference type="EMBL" id="AAWS01000018">
    <property type="protein sequence ID" value="EAY28102.1"/>
    <property type="molecule type" value="Genomic_DNA"/>
</dbReference>
<dbReference type="SUPFAM" id="SSF56281">
    <property type="entry name" value="Metallo-hydrolase/oxidoreductase"/>
    <property type="match status" value="1"/>
</dbReference>
<sequence length="318" mass="36204">MFLPEIKSLPHEDISILFKLDNHSPNYIVDCGDAGGLTVKECQNTEAIFISHTHIDHFINFDQILRHQIGIEKRVVIVGPKDIHLQVQAKIRGYSWNLIKPGAIVYEIREITNESEIQVYELEPPVWTLKQVHTLQSSRNPVYENARFKVNFTLLDHKLPTVAYLFKEADSVKINLERAGLKGGAWVRVLKQAFEAEQNDQAVVVAGKSYRAEALYHLLEVKAGDSLGVIMDHAANEANHQKIKNLFTACHQVFIECFYKTEEKDLATLNHHSYAQASGRIMRACRVKSAIPVHFSRKYGAKEIEQLVADFYAEAKWA</sequence>
<evidence type="ECO:0000313" key="1">
    <source>
        <dbReference type="EMBL" id="EAY28102.1"/>
    </source>
</evidence>
<dbReference type="RefSeq" id="WP_004156027.1">
    <property type="nucleotide sequence ID" value="NZ_AAWS01000018.1"/>
</dbReference>
<organism evidence="1 2">
    <name type="scientific">Microscilla marina ATCC 23134</name>
    <dbReference type="NCBI Taxonomy" id="313606"/>
    <lineage>
        <taxon>Bacteria</taxon>
        <taxon>Pseudomonadati</taxon>
        <taxon>Bacteroidota</taxon>
        <taxon>Cytophagia</taxon>
        <taxon>Cytophagales</taxon>
        <taxon>Microscillaceae</taxon>
        <taxon>Microscilla</taxon>
    </lineage>
</organism>
<dbReference type="Proteomes" id="UP000004095">
    <property type="component" value="Unassembled WGS sequence"/>
</dbReference>
<reference evidence="1 2" key="1">
    <citation type="submission" date="2007-01" db="EMBL/GenBank/DDBJ databases">
        <authorList>
            <person name="Haygood M."/>
            <person name="Podell S."/>
            <person name="Anderson C."/>
            <person name="Hopkinson B."/>
            <person name="Roe K."/>
            <person name="Barbeau K."/>
            <person name="Gaasterland T."/>
            <person name="Ferriera S."/>
            <person name="Johnson J."/>
            <person name="Kravitz S."/>
            <person name="Beeson K."/>
            <person name="Sutton G."/>
            <person name="Rogers Y.-H."/>
            <person name="Friedman R."/>
            <person name="Frazier M."/>
            <person name="Venter J.C."/>
        </authorList>
    </citation>
    <scope>NUCLEOTIDE SEQUENCE [LARGE SCALE GENOMIC DNA]</scope>
    <source>
        <strain evidence="1 2">ATCC 23134</strain>
    </source>
</reference>
<dbReference type="eggNOG" id="COG1234">
    <property type="taxonomic scope" value="Bacteria"/>
</dbReference>
<dbReference type="InterPro" id="IPR036866">
    <property type="entry name" value="RibonucZ/Hydroxyglut_hydro"/>
</dbReference>
<proteinExistence type="predicted"/>
<dbReference type="PANTHER" id="PTHR46018">
    <property type="entry name" value="ZINC PHOSPHODIESTERASE ELAC PROTEIN 1"/>
    <property type="match status" value="1"/>
</dbReference>
<name>A1ZNJ1_MICM2</name>
<dbReference type="AlphaFoldDB" id="A1ZNJ1"/>
<evidence type="ECO:0000313" key="2">
    <source>
        <dbReference type="Proteomes" id="UP000004095"/>
    </source>
</evidence>
<gene>
    <name evidence="1" type="ORF">M23134_02212</name>
</gene>
<keyword evidence="2" id="KW-1185">Reference proteome</keyword>
<comment type="caution">
    <text evidence="1">The sequence shown here is derived from an EMBL/GenBank/DDBJ whole genome shotgun (WGS) entry which is preliminary data.</text>
</comment>
<protein>
    <submittedName>
        <fullName evidence="1">Uncharacterized protein</fullName>
    </submittedName>
</protein>